<dbReference type="GeneID" id="93526494"/>
<accession>A0A9Q6Z404</accession>
<sequence length="132" mass="15146">MKAKVQYNDFKGTVAADISDMIAVNKGNYISSIGEYFGVDQERFRVVGVSLQGIQDFELTMLCVDKEKSTPFKDHLVKMQFDLDAEGQKQMLGLLFKRLNVVLFDSGEEDFNSDNYDEIVNYADHHQKEYLD</sequence>
<gene>
    <name evidence="1" type="ORF">I6I88_02455</name>
</gene>
<name>A0A9Q6Z404_MYROD</name>
<reference evidence="1 2" key="1">
    <citation type="submission" date="2021-01" db="EMBL/GenBank/DDBJ databases">
        <title>FDA dAtabase for Regulatory Grade micrObial Sequences (FDA-ARGOS): Supporting development and validation of Infectious Disease Dx tests.</title>
        <authorList>
            <person name="Sproer C."/>
            <person name="Gronow S."/>
            <person name="Severitt S."/>
            <person name="Schroder I."/>
            <person name="Tallon L."/>
            <person name="Sadzewicz L."/>
            <person name="Zhao X."/>
            <person name="Boylan J."/>
            <person name="Ott S."/>
            <person name="Bowen H."/>
            <person name="Vavikolanu K."/>
            <person name="Mehta A."/>
            <person name="Aluvathingal J."/>
            <person name="Nadendla S."/>
            <person name="Lowell S."/>
            <person name="Myers T."/>
            <person name="Yan Y."/>
            <person name="Sichtig H."/>
        </authorList>
    </citation>
    <scope>NUCLEOTIDE SEQUENCE [LARGE SCALE GENOMIC DNA]</scope>
    <source>
        <strain evidence="1 2">FDAARGOS_1131</strain>
    </source>
</reference>
<evidence type="ECO:0000313" key="1">
    <source>
        <dbReference type="EMBL" id="QQU00654.1"/>
    </source>
</evidence>
<dbReference type="Proteomes" id="UP000596202">
    <property type="component" value="Chromosome"/>
</dbReference>
<protein>
    <submittedName>
        <fullName evidence="1">Uncharacterized protein</fullName>
    </submittedName>
</protein>
<dbReference type="RefSeq" id="WP_006264885.1">
    <property type="nucleotide sequence ID" value="NZ_CP068108.1"/>
</dbReference>
<organism evidence="1 2">
    <name type="scientific">Myroides odoratus</name>
    <name type="common">Flavobacterium odoratum</name>
    <dbReference type="NCBI Taxonomy" id="256"/>
    <lineage>
        <taxon>Bacteria</taxon>
        <taxon>Pseudomonadati</taxon>
        <taxon>Bacteroidota</taxon>
        <taxon>Flavobacteriia</taxon>
        <taxon>Flavobacteriales</taxon>
        <taxon>Flavobacteriaceae</taxon>
        <taxon>Myroides</taxon>
    </lineage>
</organism>
<evidence type="ECO:0000313" key="2">
    <source>
        <dbReference type="Proteomes" id="UP000596202"/>
    </source>
</evidence>
<dbReference type="EMBL" id="CP068108">
    <property type="protein sequence ID" value="QQU00654.1"/>
    <property type="molecule type" value="Genomic_DNA"/>
</dbReference>
<dbReference type="OrthoDB" id="1098203at2"/>
<dbReference type="AlphaFoldDB" id="A0A9Q6Z404"/>
<proteinExistence type="predicted"/>